<gene>
    <name evidence="2" type="ORF">NDEV_1277</name>
</gene>
<organism evidence="2 3">
    <name type="scientific">Nitrosotalea devaniterrae</name>
    <dbReference type="NCBI Taxonomy" id="1078905"/>
    <lineage>
        <taxon>Archaea</taxon>
        <taxon>Nitrososphaerota</taxon>
        <taxon>Nitrososphaeria</taxon>
        <taxon>Nitrosotaleales</taxon>
        <taxon>Nitrosotaleaceae</taxon>
        <taxon>Nitrosotalea</taxon>
    </lineage>
</organism>
<keyword evidence="1" id="KW-0175">Coiled coil</keyword>
<name>A0A128A405_9ARCH</name>
<dbReference type="AlphaFoldDB" id="A0A128A405"/>
<dbReference type="Gene3D" id="1.20.5.50">
    <property type="match status" value="1"/>
</dbReference>
<keyword evidence="3" id="KW-1185">Reference proteome</keyword>
<proteinExistence type="predicted"/>
<evidence type="ECO:0000313" key="2">
    <source>
        <dbReference type="EMBL" id="CUR52042.1"/>
    </source>
</evidence>
<feature type="coiled-coil region" evidence="1">
    <location>
        <begin position="16"/>
        <end position="50"/>
    </location>
</feature>
<sequence length="113" mass="13194">MGQKASGIERFFAPSLNKIEDELRSIHAEINTVKTRMGEFDNRIIKLEEEYKHFTIKMDKTDNGMTTESKVLFDSVSEMEKQNRNEIDVLKRTIDVTQRRLVTLEAKMKELGQ</sequence>
<dbReference type="EMBL" id="LN890280">
    <property type="protein sequence ID" value="CUR52042.1"/>
    <property type="molecule type" value="Genomic_DNA"/>
</dbReference>
<reference evidence="3" key="1">
    <citation type="submission" date="2015-10" db="EMBL/GenBank/DDBJ databases">
        <authorList>
            <person name="Lehtovirta-Morley L.E."/>
            <person name="Vieille C."/>
        </authorList>
    </citation>
    <scope>NUCLEOTIDE SEQUENCE [LARGE SCALE GENOMIC DNA]</scope>
</reference>
<evidence type="ECO:0000313" key="3">
    <source>
        <dbReference type="Proteomes" id="UP000196239"/>
    </source>
</evidence>
<evidence type="ECO:0000256" key="1">
    <source>
        <dbReference type="SAM" id="Coils"/>
    </source>
</evidence>
<protein>
    <submittedName>
        <fullName evidence="2">Uncharacterized protein</fullName>
    </submittedName>
</protein>
<accession>A0A128A405</accession>
<dbReference type="KEGG" id="ndv:NDEV_1277"/>
<dbReference type="Proteomes" id="UP000196239">
    <property type="component" value="Chromosome 1"/>
</dbReference>